<dbReference type="SMART" id="SM00360">
    <property type="entry name" value="RRM"/>
    <property type="match status" value="1"/>
</dbReference>
<dbReference type="InterPro" id="IPR035979">
    <property type="entry name" value="RBD_domain_sf"/>
</dbReference>
<dbReference type="PANTHER" id="PTHR47592">
    <property type="entry name" value="PBF68 PROTEIN"/>
    <property type="match status" value="1"/>
</dbReference>
<feature type="region of interest" description="Disordered" evidence="2">
    <location>
        <begin position="101"/>
        <end position="137"/>
    </location>
</feature>
<keyword evidence="4" id="KW-0808">Transferase</keyword>
<reference evidence="4" key="1">
    <citation type="journal article" date="2022" name="Int. J. Mol. Sci.">
        <title>Draft Genome of Tanacetum Coccineum: Genomic Comparison of Closely Related Tanacetum-Family Plants.</title>
        <authorList>
            <person name="Yamashiro T."/>
            <person name="Shiraishi A."/>
            <person name="Nakayama K."/>
            <person name="Satake H."/>
        </authorList>
    </citation>
    <scope>NUCLEOTIDE SEQUENCE</scope>
</reference>
<evidence type="ECO:0000259" key="3">
    <source>
        <dbReference type="PROSITE" id="PS50102"/>
    </source>
</evidence>
<organism evidence="4 5">
    <name type="scientific">Tanacetum coccineum</name>
    <dbReference type="NCBI Taxonomy" id="301880"/>
    <lineage>
        <taxon>Eukaryota</taxon>
        <taxon>Viridiplantae</taxon>
        <taxon>Streptophyta</taxon>
        <taxon>Embryophyta</taxon>
        <taxon>Tracheophyta</taxon>
        <taxon>Spermatophyta</taxon>
        <taxon>Magnoliopsida</taxon>
        <taxon>eudicotyledons</taxon>
        <taxon>Gunneridae</taxon>
        <taxon>Pentapetalae</taxon>
        <taxon>asterids</taxon>
        <taxon>campanulids</taxon>
        <taxon>Asterales</taxon>
        <taxon>Asteraceae</taxon>
        <taxon>Asteroideae</taxon>
        <taxon>Anthemideae</taxon>
        <taxon>Anthemidinae</taxon>
        <taxon>Tanacetum</taxon>
    </lineage>
</organism>
<keyword evidence="5" id="KW-1185">Reference proteome</keyword>
<name>A0ABQ4Y3A2_9ASTR</name>
<dbReference type="Pfam" id="PF00076">
    <property type="entry name" value="RRM_1"/>
    <property type="match status" value="1"/>
</dbReference>
<sequence length="676" mass="77116">MNGPHPTSQHPNSKNLHHISITIFVTNFPTTVSSKDLWKLCDRQGVVADVYIARKLSKSGRRFGFVRFIKNPDQANLLEDLNKIWIGSHHLFASIARFDRKQNSQPNQSHQKQSNNTKPHETGHASHTTGGRSYASVLNGKEGTQKPVLAGPITKNITLENSDLLELSDISSVVLAKIRDVHLIINIYSVLKKEGFSDFKCKYMGGLWLWIEFSSDESRLKFQKNTEMELYFTQRKLVSHNFIPDERMIWIEIDGLPLNAWTTNAFKKIAGNWGETVFVDEDADENIANGRVRVREFTNWVHDFASPDNISQHDYESEASGNDQDINKGEIIGESDDGCVKDCMGKKLDDDVEKDIENCSNNVTKKCGVVNNNMSNNVEGEILEDHFDGDCVCMCLTTYAEDGGDNPTMEQVRKRAKWDNDDYVCRCLILNGMSDSLFDIYQNVDTFKELWDTLEAKYIAEDASSKKFLVSCIIDKLPPSWKDFKHTLKHLKEELTLVELGSHLRIEESLRAMMMLHGGLTQEQLYMCVKIDGSILHMGNESTALVHGRGCVDLRVPNKRNRMTPYELWTKRKPNLRVWGCRAVVRLPDPKLKTLGERGIECIFVGYAEHSKAFSPETKSESLKDRTEYIRSSVVPEKVIEEVVQQPEPELRKSKRNRTLKSFGPEFQLYLIEGTR</sequence>
<dbReference type="Pfam" id="PF25597">
    <property type="entry name" value="SH3_retrovirus"/>
    <property type="match status" value="1"/>
</dbReference>
<evidence type="ECO:0000313" key="5">
    <source>
        <dbReference type="Proteomes" id="UP001151760"/>
    </source>
</evidence>
<gene>
    <name evidence="4" type="ORF">Tco_0704912</name>
</gene>
<dbReference type="CDD" id="cd00590">
    <property type="entry name" value="RRM_SF"/>
    <property type="match status" value="1"/>
</dbReference>
<protein>
    <submittedName>
        <fullName evidence="4">RNA-directed DNA polymerase, eukaryota</fullName>
    </submittedName>
</protein>
<feature type="domain" description="RRM" evidence="3">
    <location>
        <begin position="21"/>
        <end position="98"/>
    </location>
</feature>
<keyword evidence="1" id="KW-0694">RNA-binding</keyword>
<evidence type="ECO:0000256" key="1">
    <source>
        <dbReference type="PROSITE-ProRule" id="PRU00176"/>
    </source>
</evidence>
<keyword evidence="4" id="KW-0548">Nucleotidyltransferase</keyword>
<evidence type="ECO:0000256" key="2">
    <source>
        <dbReference type="SAM" id="MobiDB-lite"/>
    </source>
</evidence>
<dbReference type="InterPro" id="IPR057670">
    <property type="entry name" value="SH3_retrovirus"/>
</dbReference>
<comment type="caution">
    <text evidence="4">The sequence shown here is derived from an EMBL/GenBank/DDBJ whole genome shotgun (WGS) entry which is preliminary data.</text>
</comment>
<dbReference type="InterPro" id="IPR000504">
    <property type="entry name" value="RRM_dom"/>
</dbReference>
<dbReference type="Pfam" id="PF14223">
    <property type="entry name" value="Retrotran_gag_2"/>
    <property type="match status" value="1"/>
</dbReference>
<dbReference type="Gene3D" id="3.30.70.330">
    <property type="match status" value="1"/>
</dbReference>
<reference evidence="4" key="2">
    <citation type="submission" date="2022-01" db="EMBL/GenBank/DDBJ databases">
        <authorList>
            <person name="Yamashiro T."/>
            <person name="Shiraishi A."/>
            <person name="Satake H."/>
            <person name="Nakayama K."/>
        </authorList>
    </citation>
    <scope>NUCLEOTIDE SEQUENCE</scope>
</reference>
<feature type="compositionally biased region" description="Polar residues" evidence="2">
    <location>
        <begin position="103"/>
        <end position="117"/>
    </location>
</feature>
<dbReference type="PANTHER" id="PTHR47592:SF29">
    <property type="entry name" value="ZINC FINGER, CCHC-TYPE"/>
    <property type="match status" value="1"/>
</dbReference>
<dbReference type="SUPFAM" id="SSF54928">
    <property type="entry name" value="RNA-binding domain, RBD"/>
    <property type="match status" value="1"/>
</dbReference>
<accession>A0ABQ4Y3A2</accession>
<keyword evidence="4" id="KW-0695">RNA-directed DNA polymerase</keyword>
<dbReference type="InterPro" id="IPR012677">
    <property type="entry name" value="Nucleotide-bd_a/b_plait_sf"/>
</dbReference>
<dbReference type="PROSITE" id="PS50102">
    <property type="entry name" value="RRM"/>
    <property type="match status" value="1"/>
</dbReference>
<dbReference type="GO" id="GO:0003964">
    <property type="term" value="F:RNA-directed DNA polymerase activity"/>
    <property type="evidence" value="ECO:0007669"/>
    <property type="project" value="UniProtKB-KW"/>
</dbReference>
<dbReference type="EMBL" id="BQNB010010053">
    <property type="protein sequence ID" value="GJS72071.1"/>
    <property type="molecule type" value="Genomic_DNA"/>
</dbReference>
<dbReference type="Proteomes" id="UP001151760">
    <property type="component" value="Unassembled WGS sequence"/>
</dbReference>
<proteinExistence type="predicted"/>
<evidence type="ECO:0000313" key="4">
    <source>
        <dbReference type="EMBL" id="GJS72071.1"/>
    </source>
</evidence>